<sequence>MTFRDQLMGQPMENAPTIVLLAYQGENSSKPTETFLYEMIHFIESPDSFKTVFASILIDQNDAKISIKAVIGDDICATEESTTDRDLGLSGLKEITDSSKDFIRFFMLNENGDSAHLEADNLSIQKPGKIIAVDEEINKIKCFNGWLL</sequence>
<reference evidence="2" key="1">
    <citation type="submission" date="2016-05" db="EMBL/GenBank/DDBJ databases">
        <title>Comparative genomics of biotechnologically important yeasts.</title>
        <authorList>
            <consortium name="DOE Joint Genome Institute"/>
            <person name="Riley R."/>
            <person name="Haridas S."/>
            <person name="Wolfe K.H."/>
            <person name="Lopes M.R."/>
            <person name="Hittinger C.T."/>
            <person name="Goker M."/>
            <person name="Salamov A."/>
            <person name="Wisecaver J."/>
            <person name="Long T.M."/>
            <person name="Aerts A.L."/>
            <person name="Barry K."/>
            <person name="Choi C."/>
            <person name="Clum A."/>
            <person name="Coughlan A.Y."/>
            <person name="Deshpande S."/>
            <person name="Douglass A.P."/>
            <person name="Hanson S.J."/>
            <person name="Klenk H.-P."/>
            <person name="Labutti K."/>
            <person name="Lapidus A."/>
            <person name="Lindquist E."/>
            <person name="Lipzen A."/>
            <person name="Meier-Kolthoff J.P."/>
            <person name="Ohm R.A."/>
            <person name="Otillar R.P."/>
            <person name="Pangilinan J."/>
            <person name="Peng Y."/>
            <person name="Rokas A."/>
            <person name="Rosa C.A."/>
            <person name="Scheuner C."/>
            <person name="Sibirny A.A."/>
            <person name="Slot J.C."/>
            <person name="Stielow J.B."/>
            <person name="Sun H."/>
            <person name="Kurtzman C.P."/>
            <person name="Blackwell M."/>
            <person name="Grigoriev I.V."/>
            <person name="Jeffries T.W."/>
        </authorList>
    </citation>
    <scope>NUCLEOTIDE SEQUENCE [LARGE SCALE GENOMIC DNA]</scope>
    <source>
        <strain evidence="2">DSM 1968</strain>
    </source>
</reference>
<name>A0A1D2V8Q4_9ASCO</name>
<dbReference type="EMBL" id="KV454496">
    <property type="protein sequence ID" value="ODV58004.1"/>
    <property type="molecule type" value="Genomic_DNA"/>
</dbReference>
<dbReference type="RefSeq" id="XP_020044311.1">
    <property type="nucleotide sequence ID" value="XM_020188642.1"/>
</dbReference>
<organism evidence="1 2">
    <name type="scientific">Ascoidea rubescens DSM 1968</name>
    <dbReference type="NCBI Taxonomy" id="1344418"/>
    <lineage>
        <taxon>Eukaryota</taxon>
        <taxon>Fungi</taxon>
        <taxon>Dikarya</taxon>
        <taxon>Ascomycota</taxon>
        <taxon>Saccharomycotina</taxon>
        <taxon>Saccharomycetes</taxon>
        <taxon>Ascoideaceae</taxon>
        <taxon>Ascoidea</taxon>
    </lineage>
</organism>
<keyword evidence="2" id="KW-1185">Reference proteome</keyword>
<evidence type="ECO:0000313" key="2">
    <source>
        <dbReference type="Proteomes" id="UP000095038"/>
    </source>
</evidence>
<proteinExistence type="predicted"/>
<accession>A0A1D2V8Q4</accession>
<dbReference type="GeneID" id="30962278"/>
<gene>
    <name evidence="1" type="ORF">ASCRUDRAFT_10610</name>
</gene>
<dbReference type="AlphaFoldDB" id="A0A1D2V8Q4"/>
<dbReference type="Proteomes" id="UP000095038">
    <property type="component" value="Unassembled WGS sequence"/>
</dbReference>
<dbReference type="InParanoid" id="A0A1D2V8Q4"/>
<protein>
    <submittedName>
        <fullName evidence="1">Uncharacterized protein</fullName>
    </submittedName>
</protein>
<evidence type="ECO:0000313" key="1">
    <source>
        <dbReference type="EMBL" id="ODV58004.1"/>
    </source>
</evidence>